<protein>
    <recommendedName>
        <fullName evidence="3">Metallothionein</fullName>
    </recommendedName>
</protein>
<comment type="caution">
    <text evidence="1">The sequence shown here is derived from an EMBL/GenBank/DDBJ whole genome shotgun (WGS) entry which is preliminary data.</text>
</comment>
<evidence type="ECO:0008006" key="3">
    <source>
        <dbReference type="Google" id="ProtNLM"/>
    </source>
</evidence>
<sequence>MVKTTTAALSALAIAINVPEGASFSPVNKLAFGGSKTSSCLTAIKPAKDWKLPVSKCCGQCCGQGGMKSANCDCCNKSNGCQKSPLGGAPCGCSNCTSL</sequence>
<dbReference type="Proteomes" id="UP001295423">
    <property type="component" value="Unassembled WGS sequence"/>
</dbReference>
<name>A0AAD2JLB3_9STRA</name>
<evidence type="ECO:0000313" key="1">
    <source>
        <dbReference type="EMBL" id="CAJ1961045.1"/>
    </source>
</evidence>
<dbReference type="EMBL" id="CAKOGP040002080">
    <property type="protein sequence ID" value="CAJ1961045.1"/>
    <property type="molecule type" value="Genomic_DNA"/>
</dbReference>
<evidence type="ECO:0000313" key="2">
    <source>
        <dbReference type="Proteomes" id="UP001295423"/>
    </source>
</evidence>
<keyword evidence="2" id="KW-1185">Reference proteome</keyword>
<dbReference type="AlphaFoldDB" id="A0AAD2JLB3"/>
<accession>A0AAD2JLB3</accession>
<proteinExistence type="predicted"/>
<organism evidence="1 2">
    <name type="scientific">Cylindrotheca closterium</name>
    <dbReference type="NCBI Taxonomy" id="2856"/>
    <lineage>
        <taxon>Eukaryota</taxon>
        <taxon>Sar</taxon>
        <taxon>Stramenopiles</taxon>
        <taxon>Ochrophyta</taxon>
        <taxon>Bacillariophyta</taxon>
        <taxon>Bacillariophyceae</taxon>
        <taxon>Bacillariophycidae</taxon>
        <taxon>Bacillariales</taxon>
        <taxon>Bacillariaceae</taxon>
        <taxon>Cylindrotheca</taxon>
    </lineage>
</organism>
<reference evidence="1" key="1">
    <citation type="submission" date="2023-08" db="EMBL/GenBank/DDBJ databases">
        <authorList>
            <person name="Audoor S."/>
            <person name="Bilcke G."/>
        </authorList>
    </citation>
    <scope>NUCLEOTIDE SEQUENCE</scope>
</reference>
<gene>
    <name evidence="1" type="ORF">CYCCA115_LOCUS19012</name>
</gene>